<name>A0A238VEG6_9FLAO</name>
<dbReference type="Pfam" id="PF09912">
    <property type="entry name" value="DUF2141"/>
    <property type="match status" value="1"/>
</dbReference>
<dbReference type="OrthoDB" id="9788332at2"/>
<dbReference type="EMBL" id="FZNX01000001">
    <property type="protein sequence ID" value="SNR32554.1"/>
    <property type="molecule type" value="Genomic_DNA"/>
</dbReference>
<dbReference type="InterPro" id="IPR018673">
    <property type="entry name" value="DUF2141"/>
</dbReference>
<keyword evidence="3" id="KW-1185">Reference proteome</keyword>
<sequence length="143" mass="15847">MQHLILAIAMLFSSIIVAQESSKSTKNEFKSVKVSVVNATNDKGEIEFALFNEENFRKESLESISSTIKNGVSTVTFKGLLEGSYAIICYHDANENGKMDFAENGMPIENYGASNNVMNFGPPQFEDSKFVVSKNDLSLEIKF</sequence>
<keyword evidence="1" id="KW-0732">Signal</keyword>
<organism evidence="2 3">
    <name type="scientific">Lutibacter flavus</name>
    <dbReference type="NCBI Taxonomy" id="691689"/>
    <lineage>
        <taxon>Bacteria</taxon>
        <taxon>Pseudomonadati</taxon>
        <taxon>Bacteroidota</taxon>
        <taxon>Flavobacteriia</taxon>
        <taxon>Flavobacteriales</taxon>
        <taxon>Flavobacteriaceae</taxon>
        <taxon>Lutibacter</taxon>
    </lineage>
</organism>
<accession>A0A238VEG6</accession>
<evidence type="ECO:0000313" key="2">
    <source>
        <dbReference type="EMBL" id="SNR32554.1"/>
    </source>
</evidence>
<feature type="chain" id="PRO_5012850810" evidence="1">
    <location>
        <begin position="19"/>
        <end position="143"/>
    </location>
</feature>
<evidence type="ECO:0000256" key="1">
    <source>
        <dbReference type="SAM" id="SignalP"/>
    </source>
</evidence>
<dbReference type="AlphaFoldDB" id="A0A238VEG6"/>
<feature type="signal peptide" evidence="1">
    <location>
        <begin position="1"/>
        <end position="18"/>
    </location>
</feature>
<evidence type="ECO:0000313" key="3">
    <source>
        <dbReference type="Proteomes" id="UP000198412"/>
    </source>
</evidence>
<dbReference type="Proteomes" id="UP000198412">
    <property type="component" value="Unassembled WGS sequence"/>
</dbReference>
<protein>
    <submittedName>
        <fullName evidence="2">Uncharacterized conserved protein, DUF2141 family</fullName>
    </submittedName>
</protein>
<dbReference type="RefSeq" id="WP_089376701.1">
    <property type="nucleotide sequence ID" value="NZ_FZNX01000001.1"/>
</dbReference>
<gene>
    <name evidence="2" type="ORF">SAMN04488111_0344</name>
</gene>
<proteinExistence type="predicted"/>
<reference evidence="3" key="1">
    <citation type="submission" date="2017-06" db="EMBL/GenBank/DDBJ databases">
        <authorList>
            <person name="Varghese N."/>
            <person name="Submissions S."/>
        </authorList>
    </citation>
    <scope>NUCLEOTIDE SEQUENCE [LARGE SCALE GENOMIC DNA]</scope>
    <source>
        <strain evidence="3">DSM 27993</strain>
    </source>
</reference>